<accession>A0AA41Y4Z1</accession>
<dbReference type="Pfam" id="PF02681">
    <property type="entry name" value="DUF212"/>
    <property type="match status" value="1"/>
</dbReference>
<feature type="transmembrane region" description="Helical" evidence="1">
    <location>
        <begin position="129"/>
        <end position="150"/>
    </location>
</feature>
<keyword evidence="1" id="KW-1133">Transmembrane helix</keyword>
<feature type="transmembrane region" description="Helical" evidence="1">
    <location>
        <begin position="12"/>
        <end position="32"/>
    </location>
</feature>
<comment type="caution">
    <text evidence="2">The sequence shown here is derived from an EMBL/GenBank/DDBJ whole genome shotgun (WGS) entry which is preliminary data.</text>
</comment>
<protein>
    <submittedName>
        <fullName evidence="2">Divergent PAP2 family protein</fullName>
    </submittedName>
</protein>
<dbReference type="EMBL" id="JAPAAF010000018">
    <property type="protein sequence ID" value="MCW0483546.1"/>
    <property type="molecule type" value="Genomic_DNA"/>
</dbReference>
<sequence length="154" mass="16930">MGGTFMHHNPAFQTALAALLAMVVAQALKLIIFRIMKGRWNFELLKSNGGWPSSHTAVVTALTCSIAFFEGIDNYFFAIAVTFSIITIHDSMGVRYEASKHARFLNIISKKIDIEGLEEFKSTKLKESLGHTMGEVMGGVLIGLLVALILRLNS</sequence>
<dbReference type="PANTHER" id="PTHR31446:SF29">
    <property type="entry name" value="ACID PHOSPHATASE_VANADIUM-DEPENDENT HALOPEROXIDASE-RELATED PROTEIN"/>
    <property type="match status" value="1"/>
</dbReference>
<dbReference type="Proteomes" id="UP001163821">
    <property type="component" value="Unassembled WGS sequence"/>
</dbReference>
<keyword evidence="1" id="KW-0812">Transmembrane</keyword>
<dbReference type="PANTHER" id="PTHR31446">
    <property type="entry name" value="ACID PHOSPHATASE/VANADIUM-DEPENDENT HALOPEROXIDASE-RELATED PROTEIN"/>
    <property type="match status" value="1"/>
</dbReference>
<gene>
    <name evidence="2" type="ORF">N2K84_12450</name>
</gene>
<keyword evidence="3" id="KW-1185">Reference proteome</keyword>
<evidence type="ECO:0000313" key="3">
    <source>
        <dbReference type="Proteomes" id="UP001163821"/>
    </source>
</evidence>
<dbReference type="InterPro" id="IPR003832">
    <property type="entry name" value="DUF212"/>
</dbReference>
<evidence type="ECO:0000256" key="1">
    <source>
        <dbReference type="SAM" id="Phobius"/>
    </source>
</evidence>
<evidence type="ECO:0000313" key="2">
    <source>
        <dbReference type="EMBL" id="MCW0483546.1"/>
    </source>
</evidence>
<reference evidence="2" key="1">
    <citation type="submission" date="2022-10" db="EMBL/GenBank/DDBJ databases">
        <title>Gaoshiqiia sediminis gen. nov., sp. nov., isolated from coastal sediment.</title>
        <authorList>
            <person name="Yu W.X."/>
            <person name="Mu D.S."/>
            <person name="Du J.Z."/>
            <person name="Liang Y.Q."/>
        </authorList>
    </citation>
    <scope>NUCLEOTIDE SEQUENCE</scope>
    <source>
        <strain evidence="2">A06</strain>
    </source>
</reference>
<organism evidence="2 3">
    <name type="scientific">Gaoshiqia sediminis</name>
    <dbReference type="NCBI Taxonomy" id="2986998"/>
    <lineage>
        <taxon>Bacteria</taxon>
        <taxon>Pseudomonadati</taxon>
        <taxon>Bacteroidota</taxon>
        <taxon>Bacteroidia</taxon>
        <taxon>Marinilabiliales</taxon>
        <taxon>Prolixibacteraceae</taxon>
        <taxon>Gaoshiqia</taxon>
    </lineage>
</organism>
<name>A0AA41Y4Z1_9BACT</name>
<feature type="transmembrane region" description="Helical" evidence="1">
    <location>
        <begin position="75"/>
        <end position="94"/>
    </location>
</feature>
<keyword evidence="1" id="KW-0472">Membrane</keyword>
<dbReference type="RefSeq" id="WP_282592147.1">
    <property type="nucleotide sequence ID" value="NZ_JAPAAF010000018.1"/>
</dbReference>
<dbReference type="AlphaFoldDB" id="A0AA41Y4Z1"/>
<proteinExistence type="predicted"/>